<dbReference type="AlphaFoldDB" id="A0A419WI55"/>
<protein>
    <submittedName>
        <fullName evidence="3">Helix-turn-helix protein</fullName>
    </submittedName>
</protein>
<evidence type="ECO:0000313" key="4">
    <source>
        <dbReference type="Proteomes" id="UP000283805"/>
    </source>
</evidence>
<evidence type="ECO:0000313" key="3">
    <source>
        <dbReference type="EMBL" id="RKD95137.1"/>
    </source>
</evidence>
<keyword evidence="1" id="KW-1133">Transmembrane helix</keyword>
<keyword evidence="1" id="KW-0472">Membrane</keyword>
<keyword evidence="1" id="KW-0812">Transmembrane</keyword>
<comment type="caution">
    <text evidence="3">The sequence shown here is derived from an EMBL/GenBank/DDBJ whole genome shotgun (WGS) entry which is preliminary data.</text>
</comment>
<feature type="transmembrane region" description="Helical" evidence="1">
    <location>
        <begin position="120"/>
        <end position="141"/>
    </location>
</feature>
<sequence length="175" mass="19357">MTPSSNSPTPSEADIFDVLSNPRRRHVVRVLERQGEAVSLDTLARRVAAAENDIRLEEVSYHQRKRVYTALQQGHLPTMDDCGVIAFDRDRGIITPTDGLTDVERYLSAVHGDGRSRDNYSAIVSTVAVATITAAWIGAWPFSLLAWFHWTVVLLVLFVASTAVQTGALPRVELE</sequence>
<dbReference type="InterPro" id="IPR055768">
    <property type="entry name" value="DUF7344"/>
</dbReference>
<reference evidence="3 4" key="1">
    <citation type="submission" date="2018-09" db="EMBL/GenBank/DDBJ databases">
        <title>Genomic Encyclopedia of Archaeal and Bacterial Type Strains, Phase II (KMG-II): from individual species to whole genera.</title>
        <authorList>
            <person name="Goeker M."/>
        </authorList>
    </citation>
    <scope>NUCLEOTIDE SEQUENCE [LARGE SCALE GENOMIC DNA]</scope>
    <source>
        <strain evidence="3 4">DSM 13151</strain>
    </source>
</reference>
<evidence type="ECO:0000256" key="1">
    <source>
        <dbReference type="SAM" id="Phobius"/>
    </source>
</evidence>
<dbReference type="Pfam" id="PF24035">
    <property type="entry name" value="DUF7344"/>
    <property type="match status" value="1"/>
</dbReference>
<feature type="domain" description="DUF7344" evidence="2">
    <location>
        <begin position="16"/>
        <end position="95"/>
    </location>
</feature>
<evidence type="ECO:0000259" key="2">
    <source>
        <dbReference type="Pfam" id="PF24035"/>
    </source>
</evidence>
<dbReference type="Gene3D" id="1.10.10.10">
    <property type="entry name" value="Winged helix-like DNA-binding domain superfamily/Winged helix DNA-binding domain"/>
    <property type="match status" value="1"/>
</dbReference>
<dbReference type="RefSeq" id="WP_120244440.1">
    <property type="nucleotide sequence ID" value="NZ_RAPO01000002.1"/>
</dbReference>
<feature type="transmembrane region" description="Helical" evidence="1">
    <location>
        <begin position="147"/>
        <end position="169"/>
    </location>
</feature>
<gene>
    <name evidence="3" type="ORF">ATJ93_1988</name>
</gene>
<dbReference type="InterPro" id="IPR036388">
    <property type="entry name" value="WH-like_DNA-bd_sf"/>
</dbReference>
<organism evidence="3 4">
    <name type="scientific">Halopiger aswanensis</name>
    <dbReference type="NCBI Taxonomy" id="148449"/>
    <lineage>
        <taxon>Archaea</taxon>
        <taxon>Methanobacteriati</taxon>
        <taxon>Methanobacteriota</taxon>
        <taxon>Stenosarchaea group</taxon>
        <taxon>Halobacteria</taxon>
        <taxon>Halobacteriales</taxon>
        <taxon>Natrialbaceae</taxon>
        <taxon>Halopiger</taxon>
    </lineage>
</organism>
<dbReference type="EMBL" id="RAPO01000002">
    <property type="protein sequence ID" value="RKD95137.1"/>
    <property type="molecule type" value="Genomic_DNA"/>
</dbReference>
<keyword evidence="4" id="KW-1185">Reference proteome</keyword>
<proteinExistence type="predicted"/>
<name>A0A419WI55_9EURY</name>
<dbReference type="OrthoDB" id="331021at2157"/>
<accession>A0A419WI55</accession>
<dbReference type="Proteomes" id="UP000283805">
    <property type="component" value="Unassembled WGS sequence"/>
</dbReference>